<evidence type="ECO:0000313" key="1">
    <source>
        <dbReference type="EMBL" id="CAB9515343.1"/>
    </source>
</evidence>
<accession>A0A9N8E6P1</accession>
<protein>
    <submittedName>
        <fullName evidence="1">Uncharacterized protein</fullName>
    </submittedName>
</protein>
<sequence>MFRVGERVPLKGNLSNSIAMSRRRKTGNRVEEELPLLLVNEDGSISFPFANFLLVGILLTALGRWLWGAGIAVMGLTFAVCHSAMDQMICVKKTNNQSDTTF</sequence>
<comment type="caution">
    <text evidence="1">The sequence shown here is derived from an EMBL/GenBank/DDBJ whole genome shotgun (WGS) entry which is preliminary data.</text>
</comment>
<dbReference type="Proteomes" id="UP001153069">
    <property type="component" value="Unassembled WGS sequence"/>
</dbReference>
<dbReference type="AlphaFoldDB" id="A0A9N8E6P1"/>
<proteinExistence type="predicted"/>
<name>A0A9N8E6P1_9STRA</name>
<organism evidence="1 2">
    <name type="scientific">Seminavis robusta</name>
    <dbReference type="NCBI Taxonomy" id="568900"/>
    <lineage>
        <taxon>Eukaryota</taxon>
        <taxon>Sar</taxon>
        <taxon>Stramenopiles</taxon>
        <taxon>Ochrophyta</taxon>
        <taxon>Bacillariophyta</taxon>
        <taxon>Bacillariophyceae</taxon>
        <taxon>Bacillariophycidae</taxon>
        <taxon>Naviculales</taxon>
        <taxon>Naviculaceae</taxon>
        <taxon>Seminavis</taxon>
    </lineage>
</organism>
<keyword evidence="2" id="KW-1185">Reference proteome</keyword>
<dbReference type="EMBL" id="CAICTM010000708">
    <property type="protein sequence ID" value="CAB9515343.1"/>
    <property type="molecule type" value="Genomic_DNA"/>
</dbReference>
<evidence type="ECO:0000313" key="2">
    <source>
        <dbReference type="Proteomes" id="UP001153069"/>
    </source>
</evidence>
<gene>
    <name evidence="1" type="ORF">SEMRO_709_G190870.1</name>
</gene>
<reference evidence="1" key="1">
    <citation type="submission" date="2020-06" db="EMBL/GenBank/DDBJ databases">
        <authorList>
            <consortium name="Plant Systems Biology data submission"/>
        </authorList>
    </citation>
    <scope>NUCLEOTIDE SEQUENCE</scope>
    <source>
        <strain evidence="1">D6</strain>
    </source>
</reference>